<protein>
    <submittedName>
        <fullName evidence="1">Uncharacterized protein</fullName>
    </submittedName>
</protein>
<dbReference type="Proteomes" id="UP000636458">
    <property type="component" value="Unassembled WGS sequence"/>
</dbReference>
<proteinExistence type="predicted"/>
<organism evidence="1 2">
    <name type="scientific">Lacisediminihabitans changchengi</name>
    <dbReference type="NCBI Taxonomy" id="2787634"/>
    <lineage>
        <taxon>Bacteria</taxon>
        <taxon>Bacillati</taxon>
        <taxon>Actinomycetota</taxon>
        <taxon>Actinomycetes</taxon>
        <taxon>Micrococcales</taxon>
        <taxon>Microbacteriaceae</taxon>
        <taxon>Lacisediminihabitans</taxon>
    </lineage>
</organism>
<dbReference type="EMBL" id="JAEPES010000001">
    <property type="protein sequence ID" value="MBK4346618.1"/>
    <property type="molecule type" value="Genomic_DNA"/>
</dbReference>
<comment type="caution">
    <text evidence="1">The sequence shown here is derived from an EMBL/GenBank/DDBJ whole genome shotgun (WGS) entry which is preliminary data.</text>
</comment>
<dbReference type="AlphaFoldDB" id="A0A934SJA7"/>
<reference evidence="1" key="1">
    <citation type="submission" date="2021-01" db="EMBL/GenBank/DDBJ databases">
        <title>Lacisediminihabitans sp. nov. strain G11-30, isolated from Antarctic Soil.</title>
        <authorList>
            <person name="Li J."/>
        </authorList>
    </citation>
    <scope>NUCLEOTIDE SEQUENCE</scope>
    <source>
        <strain evidence="1">G11-30</strain>
    </source>
</reference>
<accession>A0A934SJA7</accession>
<name>A0A934SJA7_9MICO</name>
<sequence>MTDARTIPLTILGDPSAAACVGDFCAIPEHHEQAIVNARLDDDNV</sequence>
<evidence type="ECO:0000313" key="2">
    <source>
        <dbReference type="Proteomes" id="UP000636458"/>
    </source>
</evidence>
<keyword evidence="2" id="KW-1185">Reference proteome</keyword>
<evidence type="ECO:0000313" key="1">
    <source>
        <dbReference type="EMBL" id="MBK4346618.1"/>
    </source>
</evidence>
<dbReference type="RefSeq" id="WP_200554937.1">
    <property type="nucleotide sequence ID" value="NZ_JAEPES010000001.1"/>
</dbReference>
<gene>
    <name evidence="1" type="ORF">IV501_03120</name>
</gene>